<keyword evidence="3" id="KW-1003">Cell membrane</keyword>
<dbReference type="InterPro" id="IPR011009">
    <property type="entry name" value="Kinase-like_dom_sf"/>
</dbReference>
<dbReference type="Pfam" id="PF07714">
    <property type="entry name" value="PK_Tyr_Ser-Thr"/>
    <property type="match status" value="2"/>
</dbReference>
<dbReference type="GO" id="GO:0005886">
    <property type="term" value="C:plasma membrane"/>
    <property type="evidence" value="ECO:0000318"/>
    <property type="project" value="GO_Central"/>
</dbReference>
<feature type="domain" description="Bulb-type lectin" evidence="19">
    <location>
        <begin position="827"/>
        <end position="947"/>
    </location>
</feature>
<evidence type="ECO:0000256" key="3">
    <source>
        <dbReference type="ARBA" id="ARBA00022475"/>
    </source>
</evidence>
<dbReference type="InterPro" id="IPR021820">
    <property type="entry name" value="S-locus_recpt_kinase_C"/>
</dbReference>
<accession>A0A061F6T1</accession>
<dbReference type="OMA" id="WLANRDY"/>
<dbReference type="GO" id="GO:0005524">
    <property type="term" value="F:ATP binding"/>
    <property type="evidence" value="ECO:0007669"/>
    <property type="project" value="UniProtKB-UniRule"/>
</dbReference>
<keyword evidence="13" id="KW-1015">Disulfide bond</keyword>
<evidence type="ECO:0000256" key="2">
    <source>
        <dbReference type="ARBA" id="ARBA00012513"/>
    </source>
</evidence>
<dbReference type="Gene3D" id="2.10.25.10">
    <property type="entry name" value="Laminin"/>
    <property type="match status" value="1"/>
</dbReference>
<protein>
    <recommendedName>
        <fullName evidence="2">non-specific serine/threonine protein kinase</fullName>
        <ecNumber evidence="2">2.7.11.1</ecNumber>
    </recommendedName>
</protein>
<feature type="domain" description="Protein kinase" evidence="18">
    <location>
        <begin position="536"/>
        <end position="810"/>
    </location>
</feature>
<dbReference type="Pfam" id="PF08276">
    <property type="entry name" value="PAN_2"/>
    <property type="match status" value="2"/>
</dbReference>
<evidence type="ECO:0000256" key="6">
    <source>
        <dbReference type="ARBA" id="ARBA00022692"/>
    </source>
</evidence>
<dbReference type="CDD" id="cd01098">
    <property type="entry name" value="PAN_AP_plant"/>
    <property type="match status" value="2"/>
</dbReference>
<name>A0A061F6T1_THECC</name>
<feature type="binding site" evidence="17">
    <location>
        <position position="1328"/>
    </location>
    <ligand>
        <name>ATP</name>
        <dbReference type="ChEBI" id="CHEBI:30616"/>
    </ligand>
</feature>
<keyword evidence="11" id="KW-1133">Transmembrane helix</keyword>
<evidence type="ECO:0000256" key="4">
    <source>
        <dbReference type="ARBA" id="ARBA00022527"/>
    </source>
</evidence>
<gene>
    <name evidence="21" type="ORF">TCM_031277</name>
</gene>
<evidence type="ECO:0000256" key="11">
    <source>
        <dbReference type="ARBA" id="ARBA00022989"/>
    </source>
</evidence>
<dbReference type="SMART" id="SM00220">
    <property type="entry name" value="S_TKc"/>
    <property type="match status" value="2"/>
</dbReference>
<dbReference type="GO" id="GO:0048544">
    <property type="term" value="P:recognition of pollen"/>
    <property type="evidence" value="ECO:0007669"/>
    <property type="project" value="InterPro"/>
</dbReference>
<dbReference type="EMBL" id="CM001885">
    <property type="protein sequence ID" value="EOY12741.1"/>
    <property type="molecule type" value="Genomic_DNA"/>
</dbReference>
<keyword evidence="6" id="KW-0812">Transmembrane</keyword>
<keyword evidence="8 17" id="KW-0547">Nucleotide-binding</keyword>
<dbReference type="CDD" id="cd14066">
    <property type="entry name" value="STKc_IRAK"/>
    <property type="match status" value="2"/>
</dbReference>
<evidence type="ECO:0000256" key="16">
    <source>
        <dbReference type="ARBA" id="ARBA00048679"/>
    </source>
</evidence>
<dbReference type="Proteomes" id="UP000026915">
    <property type="component" value="Chromosome 7"/>
</dbReference>
<keyword evidence="9 21" id="KW-0418">Kinase</keyword>
<dbReference type="Pfam" id="PF00954">
    <property type="entry name" value="S_locus_glycop"/>
    <property type="match status" value="2"/>
</dbReference>
<dbReference type="SMART" id="SM00473">
    <property type="entry name" value="PAN_AP"/>
    <property type="match status" value="2"/>
</dbReference>
<dbReference type="FunFam" id="1.10.510.10:FF:000060">
    <property type="entry name" value="G-type lectin S-receptor-like serine/threonine-protein kinase"/>
    <property type="match status" value="2"/>
</dbReference>
<dbReference type="EC" id="2.7.11.1" evidence="2"/>
<dbReference type="Pfam" id="PF11883">
    <property type="entry name" value="DUF3403"/>
    <property type="match status" value="1"/>
</dbReference>
<keyword evidence="10 17" id="KW-0067">ATP-binding</keyword>
<dbReference type="GO" id="GO:0004674">
    <property type="term" value="F:protein serine/threonine kinase activity"/>
    <property type="evidence" value="ECO:0000318"/>
    <property type="project" value="GO_Central"/>
</dbReference>
<dbReference type="FunFam" id="3.30.200.20:FF:000951">
    <property type="entry name" value="Uncharacterized protein"/>
    <property type="match status" value="1"/>
</dbReference>
<dbReference type="PROSITE" id="PS50011">
    <property type="entry name" value="PROTEIN_KINASE_DOM"/>
    <property type="match status" value="2"/>
</dbReference>
<evidence type="ECO:0000256" key="14">
    <source>
        <dbReference type="ARBA" id="ARBA00023180"/>
    </source>
</evidence>
<dbReference type="InterPro" id="IPR001245">
    <property type="entry name" value="Ser-Thr/Tyr_kinase_cat_dom"/>
</dbReference>
<keyword evidence="12" id="KW-0472">Membrane</keyword>
<dbReference type="PROSITE" id="PS00107">
    <property type="entry name" value="PROTEIN_KINASE_ATP"/>
    <property type="match status" value="1"/>
</dbReference>
<dbReference type="InterPro" id="IPR017441">
    <property type="entry name" value="Protein_kinase_ATP_BS"/>
</dbReference>
<feature type="domain" description="Bulb-type lectin" evidence="19">
    <location>
        <begin position="46"/>
        <end position="164"/>
    </location>
</feature>
<dbReference type="PROSITE" id="PS00108">
    <property type="entry name" value="PROTEIN_KINASE_ST"/>
    <property type="match status" value="2"/>
</dbReference>
<evidence type="ECO:0000259" key="19">
    <source>
        <dbReference type="PROSITE" id="PS50927"/>
    </source>
</evidence>
<dbReference type="CDD" id="cd00028">
    <property type="entry name" value="B_lectin"/>
    <property type="match status" value="2"/>
</dbReference>
<keyword evidence="14" id="KW-0325">Glycoprotein</keyword>
<evidence type="ECO:0000256" key="17">
    <source>
        <dbReference type="PROSITE-ProRule" id="PRU10141"/>
    </source>
</evidence>
<dbReference type="InterPro" id="IPR001480">
    <property type="entry name" value="Bulb-type_lectin_dom"/>
</dbReference>
<dbReference type="Gene3D" id="1.10.510.10">
    <property type="entry name" value="Transferase(Phosphotransferase) domain 1"/>
    <property type="match status" value="2"/>
</dbReference>
<evidence type="ECO:0000313" key="22">
    <source>
        <dbReference type="Proteomes" id="UP000026915"/>
    </source>
</evidence>
<evidence type="ECO:0000259" key="18">
    <source>
        <dbReference type="PROSITE" id="PS50011"/>
    </source>
</evidence>
<dbReference type="PANTHER" id="PTHR27002:SF678">
    <property type="entry name" value="RECEPTOR-LIKE SERINE_THREONINE-PROTEIN KINASE"/>
    <property type="match status" value="1"/>
</dbReference>
<proteinExistence type="predicted"/>
<feature type="domain" description="Apple" evidence="20">
    <location>
        <begin position="1140"/>
        <end position="1222"/>
    </location>
</feature>
<evidence type="ECO:0000256" key="13">
    <source>
        <dbReference type="ARBA" id="ARBA00023157"/>
    </source>
</evidence>
<dbReference type="Gene3D" id="2.90.10.10">
    <property type="entry name" value="Bulb-type lectin domain"/>
    <property type="match status" value="2"/>
</dbReference>
<dbReference type="GO" id="GO:0006955">
    <property type="term" value="P:immune response"/>
    <property type="evidence" value="ECO:0000318"/>
    <property type="project" value="GO_Central"/>
</dbReference>
<dbReference type="Gene3D" id="3.50.4.10">
    <property type="entry name" value="Hepatocyte Growth Factor"/>
    <property type="match status" value="1"/>
</dbReference>
<dbReference type="InterPro" id="IPR003609">
    <property type="entry name" value="Pan_app"/>
</dbReference>
<keyword evidence="21" id="KW-0675">Receptor</keyword>
<dbReference type="GO" id="GO:0007165">
    <property type="term" value="P:signal transduction"/>
    <property type="evidence" value="ECO:0000318"/>
    <property type="project" value="GO_Central"/>
</dbReference>
<dbReference type="SUPFAM" id="SSF56112">
    <property type="entry name" value="Protein kinase-like (PK-like)"/>
    <property type="match status" value="2"/>
</dbReference>
<dbReference type="PROSITE" id="PS50948">
    <property type="entry name" value="PAN"/>
    <property type="match status" value="2"/>
</dbReference>
<dbReference type="Gene3D" id="3.30.200.20">
    <property type="entry name" value="Phosphorylase Kinase, domain 1"/>
    <property type="match status" value="2"/>
</dbReference>
<dbReference type="Pfam" id="PF01453">
    <property type="entry name" value="B_lectin"/>
    <property type="match status" value="2"/>
</dbReference>
<keyword evidence="7" id="KW-0732">Signal</keyword>
<dbReference type="FunFam" id="2.90.10.10:FF:000004">
    <property type="entry name" value="G-type lectin S-receptor-like serine/threonine-protein kinase"/>
    <property type="match status" value="1"/>
</dbReference>
<dbReference type="InParanoid" id="A0A061F6T1"/>
<evidence type="ECO:0000256" key="1">
    <source>
        <dbReference type="ARBA" id="ARBA00004251"/>
    </source>
</evidence>
<keyword evidence="22" id="KW-1185">Reference proteome</keyword>
<feature type="domain" description="Apple" evidence="20">
    <location>
        <begin position="350"/>
        <end position="434"/>
    </location>
</feature>
<evidence type="ECO:0000256" key="5">
    <source>
        <dbReference type="ARBA" id="ARBA00022679"/>
    </source>
</evidence>
<dbReference type="InterPro" id="IPR008271">
    <property type="entry name" value="Ser/Thr_kinase_AS"/>
</dbReference>
<evidence type="ECO:0000256" key="8">
    <source>
        <dbReference type="ARBA" id="ARBA00022741"/>
    </source>
</evidence>
<dbReference type="FunFam" id="2.90.10.30:FF:000003">
    <property type="entry name" value="Os04g0303100 protein"/>
    <property type="match status" value="2"/>
</dbReference>
<dbReference type="InterPro" id="IPR000858">
    <property type="entry name" value="S_locus_glycoprot_dom"/>
</dbReference>
<organism evidence="21 22">
    <name type="scientific">Theobroma cacao</name>
    <name type="common">Cacao</name>
    <name type="synonym">Cocoa</name>
    <dbReference type="NCBI Taxonomy" id="3641"/>
    <lineage>
        <taxon>Eukaryota</taxon>
        <taxon>Viridiplantae</taxon>
        <taxon>Streptophyta</taxon>
        <taxon>Embryophyta</taxon>
        <taxon>Tracheophyta</taxon>
        <taxon>Spermatophyta</taxon>
        <taxon>Magnoliopsida</taxon>
        <taxon>eudicotyledons</taxon>
        <taxon>Gunneridae</taxon>
        <taxon>Pentapetalae</taxon>
        <taxon>rosids</taxon>
        <taxon>malvids</taxon>
        <taxon>Malvales</taxon>
        <taxon>Malvaceae</taxon>
        <taxon>Byttnerioideae</taxon>
        <taxon>Theobroma</taxon>
    </lineage>
</organism>
<dbReference type="PROSITE" id="PS50927">
    <property type="entry name" value="BULB_LECTIN"/>
    <property type="match status" value="2"/>
</dbReference>
<dbReference type="InterPro" id="IPR036426">
    <property type="entry name" value="Bulb-type_lectin_dom_sf"/>
</dbReference>
<evidence type="ECO:0000256" key="9">
    <source>
        <dbReference type="ARBA" id="ARBA00022777"/>
    </source>
</evidence>
<evidence type="ECO:0000256" key="12">
    <source>
        <dbReference type="ARBA" id="ARBA00023136"/>
    </source>
</evidence>
<comment type="subcellular location">
    <subcellularLocation>
        <location evidence="1">Cell membrane</location>
        <topology evidence="1">Single-pass type I membrane protein</topology>
    </subcellularLocation>
</comment>
<comment type="catalytic activity">
    <reaction evidence="15">
        <text>L-threonyl-[protein] + ATP = O-phospho-L-threonyl-[protein] + ADP + H(+)</text>
        <dbReference type="Rhea" id="RHEA:46608"/>
        <dbReference type="Rhea" id="RHEA-COMP:11060"/>
        <dbReference type="Rhea" id="RHEA-COMP:11605"/>
        <dbReference type="ChEBI" id="CHEBI:15378"/>
        <dbReference type="ChEBI" id="CHEBI:30013"/>
        <dbReference type="ChEBI" id="CHEBI:30616"/>
        <dbReference type="ChEBI" id="CHEBI:61977"/>
        <dbReference type="ChEBI" id="CHEBI:456216"/>
        <dbReference type="EC" id="2.7.11.1"/>
    </reaction>
</comment>
<evidence type="ECO:0000313" key="21">
    <source>
        <dbReference type="EMBL" id="EOY12741.1"/>
    </source>
</evidence>
<dbReference type="FunFam" id="2.90.10.10:FF:000005">
    <property type="entry name" value="G-type lectin S-receptor-like serine/threonine-protein kinase"/>
    <property type="match status" value="1"/>
</dbReference>
<evidence type="ECO:0000256" key="15">
    <source>
        <dbReference type="ARBA" id="ARBA00047899"/>
    </source>
</evidence>
<evidence type="ECO:0000256" key="7">
    <source>
        <dbReference type="ARBA" id="ARBA00022729"/>
    </source>
</evidence>
<evidence type="ECO:0000259" key="20">
    <source>
        <dbReference type="PROSITE" id="PS50948"/>
    </source>
</evidence>
<comment type="catalytic activity">
    <reaction evidence="16">
        <text>L-seryl-[protein] + ATP = O-phospho-L-seryl-[protein] + ADP + H(+)</text>
        <dbReference type="Rhea" id="RHEA:17989"/>
        <dbReference type="Rhea" id="RHEA-COMP:9863"/>
        <dbReference type="Rhea" id="RHEA-COMP:11604"/>
        <dbReference type="ChEBI" id="CHEBI:15378"/>
        <dbReference type="ChEBI" id="CHEBI:29999"/>
        <dbReference type="ChEBI" id="CHEBI:30616"/>
        <dbReference type="ChEBI" id="CHEBI:83421"/>
        <dbReference type="ChEBI" id="CHEBI:456216"/>
        <dbReference type="EC" id="2.7.11.1"/>
    </reaction>
</comment>
<dbReference type="SMART" id="SM00108">
    <property type="entry name" value="B_lectin"/>
    <property type="match status" value="2"/>
</dbReference>
<evidence type="ECO:0000256" key="10">
    <source>
        <dbReference type="ARBA" id="ARBA00022840"/>
    </source>
</evidence>
<dbReference type="FunFam" id="3.30.200.20:FF:000195">
    <property type="entry name" value="G-type lectin S-receptor-like serine/threonine-protein kinase"/>
    <property type="match status" value="1"/>
</dbReference>
<dbReference type="eggNOG" id="ENOG502QSMT">
    <property type="taxonomic scope" value="Eukaryota"/>
</dbReference>
<dbReference type="InterPro" id="IPR000719">
    <property type="entry name" value="Prot_kinase_dom"/>
</dbReference>
<dbReference type="HOGENOM" id="CLU_000288_178_6_1"/>
<dbReference type="SUPFAM" id="SSF51110">
    <property type="entry name" value="alpha-D-mannose-specific plant lectins"/>
    <property type="match status" value="2"/>
</dbReference>
<feature type="domain" description="Protein kinase" evidence="18">
    <location>
        <begin position="1300"/>
        <end position="1579"/>
    </location>
</feature>
<sequence length="1621" mass="180688">MKLDPALVVAFGLLIGNKMISKWQFIYPVLLLIFSCHILKYPHAATDTISPGQHLNSSETIVSAGKMFELGFFIPGNSGNYYVGIWYKNISEQTVVWLANRDYPLTDSAVLSISLDGNLVIRHRKIIYMVTDITSDANVSATLLDSGNLVVRNEKSNILWQSFDFPSHTFLPGMKLGYDREKGKSWSYVSWKSADDPSPGNFTLELDPREKRVQILSSGEIYWKAGPWTDDANVSDFTTESFLYNFTIVSELNMNYLTYYIYRKDIISRFAIDVTGQFKQFLWLENEWTLFNSQPRQLCDVYAYCGANASCTNVSLPYCSCLPGFQPISLEGWNKGDYSRGCSRKTDLQCGNDTNIKGAGDGFLKLFNVVLPKKQLTLEVQSIGECRSSCLSNCSCTGFSYTDQNCSIWTTALINLQQLPADDISGRDFFLKLAAADLETRKGTGNKRKRSIIISVTISVTIFTSALLIWQNPYVYTHASPICRQAGENLLLFELSVSPAPTKNEQSEVKGQGKQKKEVEIPLFSFSSISAATNNFSASNKLGEGGFGPVYKGRLLKGHEVAVKRLSRKSGQGWNELKNEAMLIAKLQHKNLVKLLGCCIEGDEKILVYEYLPNKSLDFFLFGNKKIFILAWGTRVRIIEGIAQGLLYLHEFSRVQIIHRDLKASNILLDEEMNPKISDFGMARIFEGSKPRATDRIVGTYGYMAPEYALEGVFSVKSDVFSFGVLMLEVLSGKKNTGFYQSNSFSLLGYAWDLWTSSWPLELMESVIQDSSFTTAAIRYINIALLCVQERAEDRPTMSDVVSMLSNELTVLPSPMKPAFSNVRKEADILTVEGSISDGETLVSSFQSFELGFFSPGKSENRYLGIWFKNSPGAVVWVANRKNPIADGKGVLTVSDRGNLVLLNQAKNVIWSSNVSGPVENPVAQLLDSGNLVLKDNKSMSQSYLWQSFDYPSDTLLAGMKIGWNLKTGQERYLTSWKSTDYPSPGLFTYRLDINGLPQLAIDRGSMKMYRTGPWNGIGFGGVPAVPNLVFKPTVVCNDNELYYSYEAVSNAITMRLWLNQSGFLQRFILNEGRSEWGILYSAPFDQCDSYGLCGANSICSIRRTDTCECLTGFIPKSQEERGTNKSLSLNCARESPLDCQNGQGFLRLVGVKLPDLLKVQLNKSMSLKKCEAECLKNCSCAAYANLNITGGGSCLMWFGDLIDIREVSEVYRGEEVYIRLPASSLGSTHDSSTKNRSKVILLVSIISSTIILGLVSCIIWKKSKKRDGLLHLTRAESGKEEAEVPLFDFSSIENAINNFCYANVIGGGGFGLVYKGNLPTGQEIAVKRLSKDSGQGIEQFSNEVGLIAKLQHRNLVGLLGCCIQGDERMLIYEFMSNSSLDHFIFDHRKKAQLSWQKRFDIVLGITRGLLYLHQDSKLQIIHRDLKASNILLDSNLIPKISDFGLARIFGDNDEETRTNRVVGTYGYMAPEYAIDGTFSVKSDVFGFGVLLLEIVSGKKNRGYSHPDHRHNLLGHAWLLWNEDRALELIDTSLEESCVRPEVVRCIQVGLLCVQEFPEDRPAMSSVLLMLTNESAATLPQPKPPGFFIQRKSSTNFSGTTTTKEESMTGNAVTITVLEAR</sequence>
<keyword evidence="5" id="KW-0808">Transferase</keyword>
<dbReference type="Gramene" id="EOY12741">
    <property type="protein sequence ID" value="EOY12741"/>
    <property type="gene ID" value="TCM_031277"/>
</dbReference>
<keyword evidence="4" id="KW-0723">Serine/threonine-protein kinase</keyword>
<reference evidence="21 22" key="1">
    <citation type="journal article" date="2013" name="Genome Biol.">
        <title>The genome sequence of the most widely cultivated cacao type and its use to identify candidate genes regulating pod color.</title>
        <authorList>
            <person name="Motamayor J.C."/>
            <person name="Mockaitis K."/>
            <person name="Schmutz J."/>
            <person name="Haiminen N."/>
            <person name="Iii D.L."/>
            <person name="Cornejo O."/>
            <person name="Findley S.D."/>
            <person name="Zheng P."/>
            <person name="Utro F."/>
            <person name="Royaert S."/>
            <person name="Saski C."/>
            <person name="Jenkins J."/>
            <person name="Podicheti R."/>
            <person name="Zhao M."/>
            <person name="Scheffler B.E."/>
            <person name="Stack J.C."/>
            <person name="Feltus F.A."/>
            <person name="Mustiga G.M."/>
            <person name="Amores F."/>
            <person name="Phillips W."/>
            <person name="Marelli J.P."/>
            <person name="May G.D."/>
            <person name="Shapiro H."/>
            <person name="Ma J."/>
            <person name="Bustamante C.D."/>
            <person name="Schnell R.J."/>
            <person name="Main D."/>
            <person name="Gilbert D."/>
            <person name="Parida L."/>
            <person name="Kuhn D.N."/>
        </authorList>
    </citation>
    <scope>NUCLEOTIDE SEQUENCE [LARGE SCALE GENOMIC DNA]</scope>
    <source>
        <strain evidence="22">cv. Matina 1-6</strain>
    </source>
</reference>
<dbReference type="PANTHER" id="PTHR27002">
    <property type="entry name" value="RECEPTOR-LIKE SERINE/THREONINE-PROTEIN KINASE SD1-8"/>
    <property type="match status" value="1"/>
</dbReference>